<feature type="domain" description="THO complex subunit 2 N-terminal" evidence="8">
    <location>
        <begin position="75"/>
        <end position="799"/>
    </location>
</feature>
<feature type="compositionally biased region" description="Basic and acidic residues" evidence="5">
    <location>
        <begin position="464"/>
        <end position="490"/>
    </location>
</feature>
<evidence type="ECO:0000259" key="7">
    <source>
        <dbReference type="Pfam" id="PF11732"/>
    </source>
</evidence>
<dbReference type="PANTHER" id="PTHR21597">
    <property type="entry name" value="THO2 PROTEIN"/>
    <property type="match status" value="1"/>
</dbReference>
<comment type="subcellular location">
    <subcellularLocation>
        <location evidence="1">Nucleus</location>
    </subcellularLocation>
</comment>
<dbReference type="Proteomes" id="UP000504637">
    <property type="component" value="Unplaced"/>
</dbReference>
<reference evidence="10" key="1">
    <citation type="submission" date="2020-01" db="EMBL/GenBank/DDBJ databases">
        <authorList>
            <consortium name="DOE Joint Genome Institute"/>
            <person name="Haridas S."/>
            <person name="Albert R."/>
            <person name="Binder M."/>
            <person name="Bloem J."/>
            <person name="Labutti K."/>
            <person name="Salamov A."/>
            <person name="Andreopoulos B."/>
            <person name="Baker S.E."/>
            <person name="Barry K."/>
            <person name="Bills G."/>
            <person name="Bluhm B.H."/>
            <person name="Cannon C."/>
            <person name="Castanera R."/>
            <person name="Culley D.E."/>
            <person name="Daum C."/>
            <person name="Ezra D."/>
            <person name="Gonzalez J.B."/>
            <person name="Henrissat B."/>
            <person name="Kuo A."/>
            <person name="Liang C."/>
            <person name="Lipzen A."/>
            <person name="Lutzoni F."/>
            <person name="Magnuson J."/>
            <person name="Mondo S."/>
            <person name="Nolan M."/>
            <person name="Ohm R."/>
            <person name="Pangilinan J."/>
            <person name="Park H.-J."/>
            <person name="Ramirez L."/>
            <person name="Alfaro M."/>
            <person name="Sun H."/>
            <person name="Tritt A."/>
            <person name="Yoshinaga Y."/>
            <person name="Zwiers L.-H."/>
            <person name="Turgeon B.G."/>
            <person name="Goodwin S.B."/>
            <person name="Spatafora J.W."/>
            <person name="Crous P.W."/>
            <person name="Grigoriev I.V."/>
        </authorList>
    </citation>
    <scope>NUCLEOTIDE SEQUENCE</scope>
    <source>
        <strain evidence="10">CBS 342.82</strain>
    </source>
</reference>
<feature type="domain" description="THO complex subunitTHOC2 C-terminal" evidence="6">
    <location>
        <begin position="1140"/>
        <end position="1454"/>
    </location>
</feature>
<dbReference type="InterPro" id="IPR040007">
    <property type="entry name" value="Tho2"/>
</dbReference>
<feature type="region of interest" description="Disordered" evidence="5">
    <location>
        <begin position="1077"/>
        <end position="1099"/>
    </location>
</feature>
<sequence>MAPKRKRPSERQVLDDDGSSRPSPYRPERGATKDGPTESPARPATRMSPATFASESAAATSASSFPPKHDCYDHITSDVISRWSTGGSQTIVAAGAEADEMILSEVLQELTESCLHGRLTGNQAGAAVDDVDVASHFIDTISLLDEEYQKNATLRALVAATLIDPQVFRQELDIPLLQALSLVRDTFEKMRTRKSTNILYKQANFNLLREESEGYAKLVTDYFNTVQDACSRRDDNPNIAEDAFQRVKALVGAFDLDVGRVLDITLDVSANLLVKAYPFLIKFYRASSWWPDADSFDNIQFEDQGFSTIPDWALPGSGRVTSSEDEDSRLSILRTTRDVKFWRSVADKGTDAFFELGSRHIINYEAVLPVLQQNIPVELDSRGKESNPEKRLYLAEQRRHMRETRTLPPQGNYDAAQLLGFKLRFYASAARHATDILPDNLMKLAAFLIKIGFISLKDLYPHLHPSDEQMPAERTRLEKEKAARDAKDRPTAGVNALAMAAALTDDTAPALRNTRTDKERAGGATPGQDKKEEPADDLPTPENQKLQLLKALLLIGALPEALHIIGRFPWLLEVEPSMTPLLHRIANHMLSKMAKDSQPLASVGDFNQAREQVADTVAQSDGRLSFNARQQMRPMRWLHNDVHNLEDGIAYVHYYADWSDNIPVCQTLDDVFLLCNTFLGLLGLKVGQNVKLYGTLLRLAKASLTHDQSEDNRARWLEMMRRLLVPALSLSKHNPHLSQEVYELLAFFPTATRYGIYAEWFTGRTSRLPEMRSAFDRNKAEVRLVLRRVSNDTGKKQSRALAKVTLSSPGVVVMEMVNQLESYSNMIPSLVECTRFFSPLAYDVLTWCRDRQQADGMLTSPWLQALSHFVASLYTKYSNLDPTPVLQYLAFELRSGNATDLEMIEQILVEMAGIRSDVEFNDAQVLAMAGGEQLQSHIMRQLSDARHVKDKSAKRLIKALAEPKLVGQILVAIAQERQMYAHHDGSSDMPLKVLGNNLDKIHAIFAQYLEVLKTNLKPDLFESLVPEAARLVGDFGIEPGIALSISRMAIRHRMSEADAAKKKAEIEEKKLKAAQAKAESTNDVAMQGAEEGAVPDAPELKTETSINEEKDNNPTQSPWHPVLLPVIERLTEVAPELAARVSIPFYVTFWTLAHPDLWVPTDSYKREIARIDGQMNEISGNRSDMSAVALKERDRKKRALQEVRDRLSNETKPHLNAYLQVRSRISGNHGENQHWFPKIVAKSAKQEHAAKDARHLGLLEECFLPRAMLSSIDAQYSFHMLKMMHDNGTSGFSLMHLLSQLFKKQLLASLMFQYTAIEAQNFGRFICETMKLLHRWHSDKSIYDKEALGAKKKLPGFVKTFDEKGDPKNVMDWEEFRRLLFNFHTFLYGALTACFESDEYMHVRNAIIVLKSVHIVFPMLSFQGKNMIEVVKKFSDKDTRQDLKLAAMSLLGPLKSGEKNWLTPQKFRCQAQFVDSARRREIGCFGVGVQAGFRCASQW</sequence>
<feature type="region of interest" description="Disordered" evidence="5">
    <location>
        <begin position="464"/>
        <end position="491"/>
    </location>
</feature>
<feature type="region of interest" description="Disordered" evidence="5">
    <location>
        <begin position="1"/>
        <end position="68"/>
    </location>
</feature>
<dbReference type="GO" id="GO:0006406">
    <property type="term" value="P:mRNA export from nucleus"/>
    <property type="evidence" value="ECO:0007669"/>
    <property type="project" value="InterPro"/>
</dbReference>
<protein>
    <recommendedName>
        <fullName evidence="3">THO complex subunit 2</fullName>
    </recommendedName>
</protein>
<dbReference type="PANTHER" id="PTHR21597:SF0">
    <property type="entry name" value="THO COMPLEX SUBUNIT 2"/>
    <property type="match status" value="1"/>
</dbReference>
<dbReference type="InterPro" id="IPR032302">
    <property type="entry name" value="THOC2_N"/>
</dbReference>
<accession>A0A6J3M8C6</accession>
<evidence type="ECO:0000256" key="4">
    <source>
        <dbReference type="ARBA" id="ARBA00023242"/>
    </source>
</evidence>
<name>A0A6J3M8C6_9PEZI</name>
<comment type="similarity">
    <text evidence="2">Belongs to the THOC2 family.</text>
</comment>
<reference evidence="10" key="3">
    <citation type="submission" date="2025-08" db="UniProtKB">
        <authorList>
            <consortium name="RefSeq"/>
        </authorList>
    </citation>
    <scope>IDENTIFICATION</scope>
    <source>
        <strain evidence="10">CBS 342.82</strain>
    </source>
</reference>
<reference evidence="10" key="2">
    <citation type="submission" date="2020-04" db="EMBL/GenBank/DDBJ databases">
        <authorList>
            <consortium name="NCBI Genome Project"/>
        </authorList>
    </citation>
    <scope>NUCLEOTIDE SEQUENCE</scope>
    <source>
        <strain evidence="10">CBS 342.82</strain>
    </source>
</reference>
<evidence type="ECO:0000313" key="9">
    <source>
        <dbReference type="Proteomes" id="UP000504637"/>
    </source>
</evidence>
<keyword evidence="9" id="KW-1185">Reference proteome</keyword>
<dbReference type="InterPro" id="IPR021418">
    <property type="entry name" value="THO_THOC2_C"/>
</dbReference>
<dbReference type="Pfam" id="PF16134">
    <property type="entry name" value="THOC2_N"/>
    <property type="match status" value="1"/>
</dbReference>
<evidence type="ECO:0000256" key="2">
    <source>
        <dbReference type="ARBA" id="ARBA00007857"/>
    </source>
</evidence>
<dbReference type="Pfam" id="PF11262">
    <property type="entry name" value="Tho2"/>
    <property type="match status" value="1"/>
</dbReference>
<dbReference type="RefSeq" id="XP_033460123.1">
    <property type="nucleotide sequence ID" value="XM_033606454.1"/>
</dbReference>
<evidence type="ECO:0000259" key="6">
    <source>
        <dbReference type="Pfam" id="PF11262"/>
    </source>
</evidence>
<dbReference type="GO" id="GO:0006397">
    <property type="term" value="P:mRNA processing"/>
    <property type="evidence" value="ECO:0007669"/>
    <property type="project" value="InterPro"/>
</dbReference>
<proteinExistence type="inferred from homology"/>
<dbReference type="GO" id="GO:0000445">
    <property type="term" value="C:THO complex part of transcription export complex"/>
    <property type="evidence" value="ECO:0007669"/>
    <property type="project" value="TreeGrafter"/>
</dbReference>
<feature type="compositionally biased region" description="Basic and acidic residues" evidence="5">
    <location>
        <begin position="26"/>
        <end position="36"/>
    </location>
</feature>
<dbReference type="InterPro" id="IPR021726">
    <property type="entry name" value="THO_THOC2_N"/>
</dbReference>
<feature type="compositionally biased region" description="Low complexity" evidence="5">
    <location>
        <begin position="48"/>
        <end position="66"/>
    </location>
</feature>
<dbReference type="GeneID" id="54364254"/>
<dbReference type="Pfam" id="PF11732">
    <property type="entry name" value="Thoc2"/>
    <property type="match status" value="1"/>
</dbReference>
<evidence type="ECO:0000256" key="5">
    <source>
        <dbReference type="SAM" id="MobiDB-lite"/>
    </source>
</evidence>
<evidence type="ECO:0000259" key="8">
    <source>
        <dbReference type="Pfam" id="PF16134"/>
    </source>
</evidence>
<evidence type="ECO:0000256" key="3">
    <source>
        <dbReference type="ARBA" id="ARBA00019596"/>
    </source>
</evidence>
<dbReference type="OrthoDB" id="29024at2759"/>
<keyword evidence="4" id="KW-0539">Nucleus</keyword>
<feature type="region of interest" description="Disordered" evidence="5">
    <location>
        <begin position="507"/>
        <end position="541"/>
    </location>
</feature>
<evidence type="ECO:0000256" key="1">
    <source>
        <dbReference type="ARBA" id="ARBA00004123"/>
    </source>
</evidence>
<organism evidence="10">
    <name type="scientific">Dissoconium aciculare CBS 342.82</name>
    <dbReference type="NCBI Taxonomy" id="1314786"/>
    <lineage>
        <taxon>Eukaryota</taxon>
        <taxon>Fungi</taxon>
        <taxon>Dikarya</taxon>
        <taxon>Ascomycota</taxon>
        <taxon>Pezizomycotina</taxon>
        <taxon>Dothideomycetes</taxon>
        <taxon>Dothideomycetidae</taxon>
        <taxon>Mycosphaerellales</taxon>
        <taxon>Dissoconiaceae</taxon>
        <taxon>Dissoconium</taxon>
    </lineage>
</organism>
<dbReference type="GO" id="GO:0003729">
    <property type="term" value="F:mRNA binding"/>
    <property type="evidence" value="ECO:0007669"/>
    <property type="project" value="TreeGrafter"/>
</dbReference>
<evidence type="ECO:0000313" key="10">
    <source>
        <dbReference type="RefSeq" id="XP_033460123.1"/>
    </source>
</evidence>
<feature type="domain" description="THO complex subunitTHOC2 N-terminal" evidence="7">
    <location>
        <begin position="801"/>
        <end position="867"/>
    </location>
</feature>
<gene>
    <name evidence="10" type="ORF">K489DRAFT_388881</name>
</gene>